<dbReference type="RefSeq" id="WP_128390295.1">
    <property type="nucleotide sequence ID" value="NZ_SBII01000008.1"/>
</dbReference>
<dbReference type="InterPro" id="IPR036116">
    <property type="entry name" value="FN3_sf"/>
</dbReference>
<dbReference type="NCBIfam" id="TIGR01451">
    <property type="entry name" value="B_ant_repeat"/>
    <property type="match status" value="1"/>
</dbReference>
<proteinExistence type="predicted"/>
<evidence type="ECO:0000313" key="4">
    <source>
        <dbReference type="EMBL" id="RWW99745.1"/>
    </source>
</evidence>
<keyword evidence="5" id="KW-1185">Reference proteome</keyword>
<dbReference type="Proteomes" id="UP000287527">
    <property type="component" value="Unassembled WGS sequence"/>
</dbReference>
<feature type="chain" id="PRO_5018580136" evidence="2">
    <location>
        <begin position="19"/>
        <end position="727"/>
    </location>
</feature>
<dbReference type="NCBIfam" id="TIGR04183">
    <property type="entry name" value="Por_Secre_tail"/>
    <property type="match status" value="1"/>
</dbReference>
<dbReference type="SUPFAM" id="SSF49478">
    <property type="entry name" value="Cna protein B-type domain"/>
    <property type="match status" value="1"/>
</dbReference>
<accession>A0A3S3SE53</accession>
<dbReference type="NCBIfam" id="NF038128">
    <property type="entry name" value="choice_anch_J"/>
    <property type="match status" value="1"/>
</dbReference>
<dbReference type="Gene3D" id="2.60.40.10">
    <property type="entry name" value="Immunoglobulins"/>
    <property type="match status" value="1"/>
</dbReference>
<evidence type="ECO:0000259" key="3">
    <source>
        <dbReference type="PROSITE" id="PS50853"/>
    </source>
</evidence>
<dbReference type="SMART" id="SM00060">
    <property type="entry name" value="FN3"/>
    <property type="match status" value="1"/>
</dbReference>
<feature type="signal peptide" evidence="2">
    <location>
        <begin position="1"/>
        <end position="18"/>
    </location>
</feature>
<evidence type="ECO:0000256" key="1">
    <source>
        <dbReference type="ARBA" id="ARBA00022729"/>
    </source>
</evidence>
<dbReference type="OrthoDB" id="1110367at2"/>
<dbReference type="InterPro" id="IPR001434">
    <property type="entry name" value="OmcB-like_DUF11"/>
</dbReference>
<dbReference type="InterPro" id="IPR026444">
    <property type="entry name" value="Secre_tail"/>
</dbReference>
<reference evidence="4 5" key="1">
    <citation type="submission" date="2019-01" db="EMBL/GenBank/DDBJ databases">
        <title>Flavobacterium sp. nov.,isolated from freshwater.</title>
        <authorList>
            <person name="Zhang R."/>
            <person name="Du Z.-J."/>
        </authorList>
    </citation>
    <scope>NUCLEOTIDE SEQUENCE [LARGE SCALE GENOMIC DNA]</scope>
    <source>
        <strain evidence="4 5">1E403</strain>
    </source>
</reference>
<dbReference type="InterPro" id="IPR013783">
    <property type="entry name" value="Ig-like_fold"/>
</dbReference>
<protein>
    <submittedName>
        <fullName evidence="4">T9SS type A sorting domain-containing protein</fullName>
    </submittedName>
</protein>
<dbReference type="Gene3D" id="2.60.120.200">
    <property type="match status" value="1"/>
</dbReference>
<feature type="domain" description="Fibronectin type-III" evidence="3">
    <location>
        <begin position="192"/>
        <end position="279"/>
    </location>
</feature>
<dbReference type="Pfam" id="PF24595">
    <property type="entry name" value="DUF7619"/>
    <property type="match status" value="1"/>
</dbReference>
<evidence type="ECO:0000256" key="2">
    <source>
        <dbReference type="SAM" id="SignalP"/>
    </source>
</evidence>
<name>A0A3S3SE53_9FLAO</name>
<sequence>MKKTLLAVMALASLCSYAQQPIEGFENPWTGSPAAPPGWTVVNEAGPAVTWKQSTVDAVDQPAYQGNYAAYLNRETVSSGVTKDWLISPLLYVPSNGIVEFYSRLTLAGDQGSIYKVLISTNPDASNLSSYTALYTATELQINPVQTEYNRIEVALPPALVGTTVHVAFYMEGNNMDRWLIDDVQIRSQCSKPLNLNVNNITINTATLAWTEAGTATMWEVAVVPAGDVPPNQGVIASANPFVVNNLVAGDYKFYVRAICSPANVSEWSGPFSFTTIITENVVSGIVKYDANGDTNCGAGDAVLPGAEILVSIDGTFAYSIYTNANGEYKLYNLPDGVSTLNLQVVGLAGFPAIPVLVEEVEFDAETHELDIAHCLPQPAVVNDLAVSITPISVARPGFDATYKLVVQNKGNTTVEGATVNLTFNDDRMNYLSGDFTSPVVTTNNMVITLGDLTPYSMQTGNIVFSVLQPPVNIGGETLAFTAVLSEEEDDATPDNNTALLNQVIVNSFDPNDITVHEGEKIYQHQAEGYLTYTIRFQNTGTAEAVNVRLENTLDELLDWATFEPIASSHVNTVMRTDDQLEFKFDNINLPDDKANEPGSHGYVTYRIKPKATFGVGNTVFNTAEIYFDFNPAIVTNTAKTTVIEMLGVNENQLAVARLYPNPVQDQLQIAVQQGDLQSVNVYDLNGRLCITSTNATVVNTQALVAGMYFVKVTTTTGTATYKIMRN</sequence>
<dbReference type="Pfam" id="PF01345">
    <property type="entry name" value="DUF11"/>
    <property type="match status" value="1"/>
</dbReference>
<dbReference type="SUPFAM" id="SSF49265">
    <property type="entry name" value="Fibronectin type III"/>
    <property type="match status" value="1"/>
</dbReference>
<dbReference type="InterPro" id="IPR055353">
    <property type="entry name" value="DUF7619"/>
</dbReference>
<dbReference type="CDD" id="cd00063">
    <property type="entry name" value="FN3"/>
    <property type="match status" value="1"/>
</dbReference>
<dbReference type="InterPro" id="IPR047589">
    <property type="entry name" value="DUF11_rpt"/>
</dbReference>
<comment type="caution">
    <text evidence="4">The sequence shown here is derived from an EMBL/GenBank/DDBJ whole genome shotgun (WGS) entry which is preliminary data.</text>
</comment>
<dbReference type="InterPro" id="IPR003961">
    <property type="entry name" value="FN3_dom"/>
</dbReference>
<dbReference type="EMBL" id="SBII01000008">
    <property type="protein sequence ID" value="RWW99745.1"/>
    <property type="molecule type" value="Genomic_DNA"/>
</dbReference>
<dbReference type="PROSITE" id="PS50853">
    <property type="entry name" value="FN3"/>
    <property type="match status" value="1"/>
</dbReference>
<dbReference type="Pfam" id="PF18962">
    <property type="entry name" value="Por_Secre_tail"/>
    <property type="match status" value="1"/>
</dbReference>
<evidence type="ECO:0000313" key="5">
    <source>
        <dbReference type="Proteomes" id="UP000287527"/>
    </source>
</evidence>
<gene>
    <name evidence="4" type="ORF">EPI11_12400</name>
</gene>
<keyword evidence="1 2" id="KW-0732">Signal</keyword>
<dbReference type="AlphaFoldDB" id="A0A3S3SE53"/>
<organism evidence="4 5">
    <name type="scientific">Flavobacterium cerinum</name>
    <dbReference type="NCBI Taxonomy" id="2502784"/>
    <lineage>
        <taxon>Bacteria</taxon>
        <taxon>Pseudomonadati</taxon>
        <taxon>Bacteroidota</taxon>
        <taxon>Flavobacteriia</taxon>
        <taxon>Flavobacteriales</taxon>
        <taxon>Flavobacteriaceae</taxon>
        <taxon>Flavobacterium</taxon>
    </lineage>
</organism>